<evidence type="ECO:0000259" key="1">
    <source>
        <dbReference type="Pfam" id="PF09250"/>
    </source>
</evidence>
<keyword evidence="3" id="KW-1185">Reference proteome</keyword>
<proteinExistence type="predicted"/>
<comment type="caution">
    <text evidence="2">The sequence shown here is derived from an EMBL/GenBank/DDBJ whole genome shotgun (WGS) entry which is preliminary data.</text>
</comment>
<accession>A0ABP9I0F7</accession>
<gene>
    <name evidence="2" type="ORF">GCM10023205_61410</name>
</gene>
<dbReference type="Proteomes" id="UP001500466">
    <property type="component" value="Unassembled WGS sequence"/>
</dbReference>
<dbReference type="EMBL" id="BAABHS010000026">
    <property type="protein sequence ID" value="GAA4983342.1"/>
    <property type="molecule type" value="Genomic_DNA"/>
</dbReference>
<evidence type="ECO:0000313" key="2">
    <source>
        <dbReference type="EMBL" id="GAA4983342.1"/>
    </source>
</evidence>
<dbReference type="InterPro" id="IPR015330">
    <property type="entry name" value="DNA_primase/pol_bifunc_N"/>
</dbReference>
<sequence length="173" mass="18836">MTKRHITRAPSVSGGPPRWLTAAADDPAEVRAHWRDEPSEPRLLSTGRTFDAVVVSDDLGVRTLEGYRAFAAPPLPTVIDHRTRKVAFLIAPHGLDFWAATIGYLRGEPSYRYLGEGDFVLVPGAAPEVGARLQWLCPPTARPELNAGAIVMLAGHLVAASRRLAREAMQHAE</sequence>
<organism evidence="2 3">
    <name type="scientific">Yinghuangia aomiensis</name>
    <dbReference type="NCBI Taxonomy" id="676205"/>
    <lineage>
        <taxon>Bacteria</taxon>
        <taxon>Bacillati</taxon>
        <taxon>Actinomycetota</taxon>
        <taxon>Actinomycetes</taxon>
        <taxon>Kitasatosporales</taxon>
        <taxon>Streptomycetaceae</taxon>
        <taxon>Yinghuangia</taxon>
    </lineage>
</organism>
<feature type="domain" description="DNA primase/polymerase bifunctional N-terminal" evidence="1">
    <location>
        <begin position="16"/>
        <end position="143"/>
    </location>
</feature>
<dbReference type="RefSeq" id="WP_345678993.1">
    <property type="nucleotide sequence ID" value="NZ_BAABHS010000026.1"/>
</dbReference>
<name>A0ABP9I0F7_9ACTN</name>
<reference evidence="3" key="1">
    <citation type="journal article" date="2019" name="Int. J. Syst. Evol. Microbiol.">
        <title>The Global Catalogue of Microorganisms (GCM) 10K type strain sequencing project: providing services to taxonomists for standard genome sequencing and annotation.</title>
        <authorList>
            <consortium name="The Broad Institute Genomics Platform"/>
            <consortium name="The Broad Institute Genome Sequencing Center for Infectious Disease"/>
            <person name="Wu L."/>
            <person name="Ma J."/>
        </authorList>
    </citation>
    <scope>NUCLEOTIDE SEQUENCE [LARGE SCALE GENOMIC DNA]</scope>
    <source>
        <strain evidence="3">JCM 17986</strain>
    </source>
</reference>
<protein>
    <recommendedName>
        <fullName evidence="1">DNA primase/polymerase bifunctional N-terminal domain-containing protein</fullName>
    </recommendedName>
</protein>
<evidence type="ECO:0000313" key="3">
    <source>
        <dbReference type="Proteomes" id="UP001500466"/>
    </source>
</evidence>
<dbReference type="Pfam" id="PF09250">
    <property type="entry name" value="Prim-Pol"/>
    <property type="match status" value="1"/>
</dbReference>